<dbReference type="SUPFAM" id="SSF48371">
    <property type="entry name" value="ARM repeat"/>
    <property type="match status" value="1"/>
</dbReference>
<proteinExistence type="predicted"/>
<evidence type="ECO:0000313" key="3">
    <source>
        <dbReference type="EMBL" id="GFO28823.1"/>
    </source>
</evidence>
<reference evidence="3 4" key="1">
    <citation type="journal article" date="2021" name="Elife">
        <title>Chloroplast acquisition without the gene transfer in kleptoplastic sea slugs, Plakobranchus ocellatus.</title>
        <authorList>
            <person name="Maeda T."/>
            <person name="Takahashi S."/>
            <person name="Yoshida T."/>
            <person name="Shimamura S."/>
            <person name="Takaki Y."/>
            <person name="Nagai Y."/>
            <person name="Toyoda A."/>
            <person name="Suzuki Y."/>
            <person name="Arimoto A."/>
            <person name="Ishii H."/>
            <person name="Satoh N."/>
            <person name="Nishiyama T."/>
            <person name="Hasebe M."/>
            <person name="Maruyama T."/>
            <person name="Minagawa J."/>
            <person name="Obokata J."/>
            <person name="Shigenobu S."/>
        </authorList>
    </citation>
    <scope>NUCLEOTIDE SEQUENCE [LARGE SCALE GENOMIC DNA]</scope>
</reference>
<keyword evidence="4" id="KW-1185">Reference proteome</keyword>
<dbReference type="GO" id="GO:0016301">
    <property type="term" value="F:kinase activity"/>
    <property type="evidence" value="ECO:0007669"/>
    <property type="project" value="UniProtKB-KW"/>
</dbReference>
<dbReference type="EMBL" id="BLXT01006084">
    <property type="protein sequence ID" value="GFO28823.1"/>
    <property type="molecule type" value="Genomic_DNA"/>
</dbReference>
<organism evidence="3 4">
    <name type="scientific">Plakobranchus ocellatus</name>
    <dbReference type="NCBI Taxonomy" id="259542"/>
    <lineage>
        <taxon>Eukaryota</taxon>
        <taxon>Metazoa</taxon>
        <taxon>Spiralia</taxon>
        <taxon>Lophotrochozoa</taxon>
        <taxon>Mollusca</taxon>
        <taxon>Gastropoda</taxon>
        <taxon>Heterobranchia</taxon>
        <taxon>Euthyneura</taxon>
        <taxon>Panpulmonata</taxon>
        <taxon>Sacoglossa</taxon>
        <taxon>Placobranchoidea</taxon>
        <taxon>Plakobranchidae</taxon>
        <taxon>Plakobranchus</taxon>
    </lineage>
</organism>
<evidence type="ECO:0000313" key="4">
    <source>
        <dbReference type="Proteomes" id="UP000735302"/>
    </source>
</evidence>
<dbReference type="InterPro" id="IPR016024">
    <property type="entry name" value="ARM-type_fold"/>
</dbReference>
<dbReference type="AlphaFoldDB" id="A0AAV4CAC4"/>
<comment type="caution">
    <text evidence="3">The sequence shown here is derived from an EMBL/GenBank/DDBJ whole genome shotgun (WGS) entry which is preliminary data.</text>
</comment>
<sequence length="437" mass="48995">MQQVQTNIEGDSGRWSPQMEPPLSAGMMNLLTDGVVDLESVLRTLQMSAEHQELKTALLNLTQMFNVVPKSLEQTNADMAVLSMLNHMAGDLELQILGLDVLQKFIQHSRSMEFNMRTKQGLMNHVMRLLTDHPSDHRIQTRALAVLVKLLSSETLRNQLVEQKQCSKLMDVVLKGTAMTLDKPECVLNAMNVLVFILKDEAELQAVMAKKYLQLLLQLFKIHAKNTVLVKALFSILLIMAQDATSRPLLALPVMNIIRSQMSQRQRDSSVIVESFRVLEVLCLTDKVSEMLVEQGFLASVILPELLTNTDEAVVQQCGLNILLATSNHLFPNTKSEDQAFQWLKVIFFAMSRHMGNVNIQISCCKVLARLLETKPEVYTWIGEDANLKQDPIHTLCLGVILMHEKNAELFVSACKAIYYLAADNGIVIVSTAVLQS</sequence>
<dbReference type="Pfam" id="PF23744">
    <property type="entry name" value="ARM_LRRK2"/>
    <property type="match status" value="1"/>
</dbReference>
<evidence type="ECO:0000256" key="1">
    <source>
        <dbReference type="SAM" id="MobiDB-lite"/>
    </source>
</evidence>
<gene>
    <name evidence="3" type="ORF">PoB_005532800</name>
</gene>
<dbReference type="InterPro" id="IPR056597">
    <property type="entry name" value="ARM_LRRK2"/>
</dbReference>
<dbReference type="Proteomes" id="UP000735302">
    <property type="component" value="Unassembled WGS sequence"/>
</dbReference>
<feature type="domain" description="LRRK2 ARM repeat" evidence="2">
    <location>
        <begin position="191"/>
        <end position="426"/>
    </location>
</feature>
<name>A0AAV4CAC4_9GAST</name>
<accession>A0AAV4CAC4</accession>
<keyword evidence="3" id="KW-0418">Kinase</keyword>
<protein>
    <submittedName>
        <fullName evidence="3">Leucine-rich repeat serine/threonine-protein kinase 2-like</fullName>
    </submittedName>
</protein>
<keyword evidence="3" id="KW-0808">Transferase</keyword>
<dbReference type="Gene3D" id="1.25.10.10">
    <property type="entry name" value="Leucine-rich Repeat Variant"/>
    <property type="match status" value="2"/>
</dbReference>
<feature type="region of interest" description="Disordered" evidence="1">
    <location>
        <begin position="1"/>
        <end position="22"/>
    </location>
</feature>
<dbReference type="InterPro" id="IPR011989">
    <property type="entry name" value="ARM-like"/>
</dbReference>
<evidence type="ECO:0000259" key="2">
    <source>
        <dbReference type="Pfam" id="PF23744"/>
    </source>
</evidence>